<dbReference type="Proteomes" id="UP001190700">
    <property type="component" value="Unassembled WGS sequence"/>
</dbReference>
<dbReference type="InterPro" id="IPR011992">
    <property type="entry name" value="EF-hand-dom_pair"/>
</dbReference>
<dbReference type="EMBL" id="LGRX02001978">
    <property type="protein sequence ID" value="KAK3285076.1"/>
    <property type="molecule type" value="Genomic_DNA"/>
</dbReference>
<evidence type="ECO:0000313" key="4">
    <source>
        <dbReference type="Proteomes" id="UP001190700"/>
    </source>
</evidence>
<dbReference type="GO" id="GO:0005509">
    <property type="term" value="F:calcium ion binding"/>
    <property type="evidence" value="ECO:0007669"/>
    <property type="project" value="InterPro"/>
</dbReference>
<dbReference type="InterPro" id="IPR002048">
    <property type="entry name" value="EF_hand_dom"/>
</dbReference>
<accession>A0AAE0LH08</accession>
<reference evidence="3 4" key="1">
    <citation type="journal article" date="2015" name="Genome Biol. Evol.">
        <title>Comparative Genomics of a Bacterivorous Green Alga Reveals Evolutionary Causalities and Consequences of Phago-Mixotrophic Mode of Nutrition.</title>
        <authorList>
            <person name="Burns J.A."/>
            <person name="Paasch A."/>
            <person name="Narechania A."/>
            <person name="Kim E."/>
        </authorList>
    </citation>
    <scope>NUCLEOTIDE SEQUENCE [LARGE SCALE GENOMIC DNA]</scope>
    <source>
        <strain evidence="3 4">PLY_AMNH</strain>
    </source>
</reference>
<dbReference type="AlphaFoldDB" id="A0AAE0LH08"/>
<dbReference type="SUPFAM" id="SSF47473">
    <property type="entry name" value="EF-hand"/>
    <property type="match status" value="1"/>
</dbReference>
<sequence>MTVKKSAQTVDQSSTVNVHFPAEADPILRTVGPVIQFSQMQASLGWHETKEEARLAFGPQGLMPVPRSLTTSLFVNSTNRQSPTTILQILFQNETCYLDDQNFPAYQNHVWVKWVHATPVIADRQINFDVVCATDRELRGMFADRAVRMGNAPQLRRLLQDASGTGIEQMAALEQDFNIFDIDINGEISVDDMQAVAQKIFQNPESAFSDSLLIEALSKVNELAGNVIEGSPGGLSFKLFVELVFGYAKTGGDLTTISDKTFNYLDYNDDKVVTSDDLQAHLVSYGAYWINEVEFAGEAIASVANSMIEDIDTTNTGGFTITQFQSFWYENYNQIADNIAYVETAVATYIQ</sequence>
<dbReference type="InterPro" id="IPR018247">
    <property type="entry name" value="EF_Hand_1_Ca_BS"/>
</dbReference>
<dbReference type="PROSITE" id="PS00018">
    <property type="entry name" value="EF_HAND_1"/>
    <property type="match status" value="1"/>
</dbReference>
<gene>
    <name evidence="3" type="ORF">CYMTET_7304</name>
</gene>
<feature type="domain" description="EF-hand" evidence="2">
    <location>
        <begin position="168"/>
        <end position="203"/>
    </location>
</feature>
<dbReference type="Gene3D" id="1.10.238.10">
    <property type="entry name" value="EF-hand"/>
    <property type="match status" value="1"/>
</dbReference>
<evidence type="ECO:0000256" key="1">
    <source>
        <dbReference type="ARBA" id="ARBA00022837"/>
    </source>
</evidence>
<evidence type="ECO:0000259" key="2">
    <source>
        <dbReference type="PROSITE" id="PS50222"/>
    </source>
</evidence>
<proteinExistence type="predicted"/>
<dbReference type="PROSITE" id="PS50222">
    <property type="entry name" value="EF_HAND_2"/>
    <property type="match status" value="1"/>
</dbReference>
<keyword evidence="4" id="KW-1185">Reference proteome</keyword>
<keyword evidence="1" id="KW-0106">Calcium</keyword>
<comment type="caution">
    <text evidence="3">The sequence shown here is derived from an EMBL/GenBank/DDBJ whole genome shotgun (WGS) entry which is preliminary data.</text>
</comment>
<organism evidence="3 4">
    <name type="scientific">Cymbomonas tetramitiformis</name>
    <dbReference type="NCBI Taxonomy" id="36881"/>
    <lineage>
        <taxon>Eukaryota</taxon>
        <taxon>Viridiplantae</taxon>
        <taxon>Chlorophyta</taxon>
        <taxon>Pyramimonadophyceae</taxon>
        <taxon>Pyramimonadales</taxon>
        <taxon>Pyramimonadaceae</taxon>
        <taxon>Cymbomonas</taxon>
    </lineage>
</organism>
<protein>
    <recommendedName>
        <fullName evidence="2">EF-hand domain-containing protein</fullName>
    </recommendedName>
</protein>
<name>A0AAE0LH08_9CHLO</name>
<evidence type="ECO:0000313" key="3">
    <source>
        <dbReference type="EMBL" id="KAK3285076.1"/>
    </source>
</evidence>